<feature type="domain" description="Putative glycogen debranching enzyme N-terminal" evidence="1">
    <location>
        <begin position="29"/>
        <end position="227"/>
    </location>
</feature>
<dbReference type="InterPro" id="IPR008928">
    <property type="entry name" value="6-hairpin_glycosidase_sf"/>
</dbReference>
<dbReference type="InterPro" id="IPR054491">
    <property type="entry name" value="MGH1-like_GH"/>
</dbReference>
<dbReference type="InterPro" id="IPR032856">
    <property type="entry name" value="GDE_N_bis"/>
</dbReference>
<name>A0A2S5A4U2_9SPHI</name>
<dbReference type="SUPFAM" id="SSF48208">
    <property type="entry name" value="Six-hairpin glycosidases"/>
    <property type="match status" value="1"/>
</dbReference>
<protein>
    <submittedName>
        <fullName evidence="3">Amylo-alpha-1,6-glucosidase</fullName>
    </submittedName>
</protein>
<evidence type="ECO:0000313" key="3">
    <source>
        <dbReference type="EMBL" id="POY37319.1"/>
    </source>
</evidence>
<organism evidence="3 4">
    <name type="scientific">Solitalea longa</name>
    <dbReference type="NCBI Taxonomy" id="2079460"/>
    <lineage>
        <taxon>Bacteria</taxon>
        <taxon>Pseudomonadati</taxon>
        <taxon>Bacteroidota</taxon>
        <taxon>Sphingobacteriia</taxon>
        <taxon>Sphingobacteriales</taxon>
        <taxon>Sphingobacteriaceae</taxon>
        <taxon>Solitalea</taxon>
    </lineage>
</organism>
<sequence>MSPESIIQLENKFYISANSSYADDRTKILNQTDTFGIFDRWGDIKQLGEEVQGLYHQGTRFISNLEFKINNMRPLLLSSAIKEENELLSVDLTNPAILFSEKENKTSIPKDAIYIGRSKFLRNGQCYETITITNYGAEIYEFPVSLKFHADFKDIFEIRGLKREKRGEIFEIKHTDKNEIFISYKGLDEIIRTTIISLSEKPDDWEHQTNAIYHVVLKPHRSISIQYDIGFVIGNENIAQHISYDKAQSLLKDDLEKGKGVFAHISTSNEQFTHWINRSQMDLKSLLAQTKYGLYPYAGVPWYNTAFGRDGIITALETLWAAPDIARDTIAFLAHNQATVENAYQDAEPGKILHETRGGELVECDEIPFKQYYGSVDSTPLFIVLCGAYYKRTADIEFIKEMWPYVEKALEWIEKYGDYDEDSFVEYNHKSVNGLFNQGWKDSHDSISHASGDLAVPPIALCEVQGYVYDAKIKASELATALGKKKLSIKLKQEANDLKTLFNKEFWDNETGWYVLALDGEKKCCKVKSSNAGHALFSRIADHDKAVRMAENLLQDDMFSGWGIRTLAKGEKRYNPMSYHNGSIWPHDVAMIASGFSKYGLQEQTIKLVGAMFDASIFIDLQRLPELFCGFTRRKGEGPTSYPVACSPQAWSVGAVFMLLEACLNMEINALEKKIVFKRPCLPPFLEHITIDDLDIGEGKASFELHRYKHDAGITVKEKPDDWEIYTIK</sequence>
<accession>A0A2S5A4U2</accession>
<dbReference type="Pfam" id="PF22422">
    <property type="entry name" value="MGH1-like_GH"/>
    <property type="match status" value="1"/>
</dbReference>
<dbReference type="RefSeq" id="WP_103788227.1">
    <property type="nucleotide sequence ID" value="NZ_PQVF01000004.1"/>
</dbReference>
<feature type="domain" description="Mannosylglycerate hydrolase MGH1-like glycoside hydrolase" evidence="2">
    <location>
        <begin position="312"/>
        <end position="613"/>
    </location>
</feature>
<dbReference type="GO" id="GO:0005975">
    <property type="term" value="P:carbohydrate metabolic process"/>
    <property type="evidence" value="ECO:0007669"/>
    <property type="project" value="InterPro"/>
</dbReference>
<dbReference type="Pfam" id="PF14742">
    <property type="entry name" value="GDE_N_bis"/>
    <property type="match status" value="1"/>
</dbReference>
<dbReference type="EMBL" id="PQVF01000004">
    <property type="protein sequence ID" value="POY37319.1"/>
    <property type="molecule type" value="Genomic_DNA"/>
</dbReference>
<reference evidence="3 4" key="1">
    <citation type="submission" date="2018-01" db="EMBL/GenBank/DDBJ databases">
        <authorList>
            <person name="Gaut B.S."/>
            <person name="Morton B.R."/>
            <person name="Clegg M.T."/>
            <person name="Duvall M.R."/>
        </authorList>
    </citation>
    <scope>NUCLEOTIDE SEQUENCE [LARGE SCALE GENOMIC DNA]</scope>
    <source>
        <strain evidence="3 4">HR-AV</strain>
    </source>
</reference>
<evidence type="ECO:0000259" key="1">
    <source>
        <dbReference type="Pfam" id="PF14742"/>
    </source>
</evidence>
<dbReference type="Gene3D" id="1.50.10.10">
    <property type="match status" value="1"/>
</dbReference>
<evidence type="ECO:0000259" key="2">
    <source>
        <dbReference type="Pfam" id="PF22422"/>
    </source>
</evidence>
<dbReference type="OrthoDB" id="49490at2"/>
<dbReference type="AlphaFoldDB" id="A0A2S5A4U2"/>
<gene>
    <name evidence="3" type="ORF">C3K47_06015</name>
</gene>
<dbReference type="Proteomes" id="UP000236893">
    <property type="component" value="Unassembled WGS sequence"/>
</dbReference>
<comment type="caution">
    <text evidence="3">The sequence shown here is derived from an EMBL/GenBank/DDBJ whole genome shotgun (WGS) entry which is preliminary data.</text>
</comment>
<proteinExistence type="predicted"/>
<dbReference type="InterPro" id="IPR012341">
    <property type="entry name" value="6hp_glycosidase-like_sf"/>
</dbReference>
<evidence type="ECO:0000313" key="4">
    <source>
        <dbReference type="Proteomes" id="UP000236893"/>
    </source>
</evidence>
<keyword evidence="4" id="KW-1185">Reference proteome</keyword>